<dbReference type="EMBL" id="WTXG01000157">
    <property type="protein sequence ID" value="KAI0291498.1"/>
    <property type="molecule type" value="Genomic_DNA"/>
</dbReference>
<organism evidence="1 2">
    <name type="scientific">Multifurca ochricompacta</name>
    <dbReference type="NCBI Taxonomy" id="376703"/>
    <lineage>
        <taxon>Eukaryota</taxon>
        <taxon>Fungi</taxon>
        <taxon>Dikarya</taxon>
        <taxon>Basidiomycota</taxon>
        <taxon>Agaricomycotina</taxon>
        <taxon>Agaricomycetes</taxon>
        <taxon>Russulales</taxon>
        <taxon>Russulaceae</taxon>
        <taxon>Multifurca</taxon>
    </lineage>
</organism>
<gene>
    <name evidence="1" type="ORF">B0F90DRAFT_369169</name>
</gene>
<evidence type="ECO:0000313" key="2">
    <source>
        <dbReference type="Proteomes" id="UP001203297"/>
    </source>
</evidence>
<reference evidence="1" key="1">
    <citation type="journal article" date="2022" name="New Phytol.">
        <title>Evolutionary transition to the ectomycorrhizal habit in the genomes of a hyperdiverse lineage of mushroom-forming fungi.</title>
        <authorList>
            <person name="Looney B."/>
            <person name="Miyauchi S."/>
            <person name="Morin E."/>
            <person name="Drula E."/>
            <person name="Courty P.E."/>
            <person name="Kohler A."/>
            <person name="Kuo A."/>
            <person name="LaButti K."/>
            <person name="Pangilinan J."/>
            <person name="Lipzen A."/>
            <person name="Riley R."/>
            <person name="Andreopoulos W."/>
            <person name="He G."/>
            <person name="Johnson J."/>
            <person name="Nolan M."/>
            <person name="Tritt A."/>
            <person name="Barry K.W."/>
            <person name="Grigoriev I.V."/>
            <person name="Nagy L.G."/>
            <person name="Hibbett D."/>
            <person name="Henrissat B."/>
            <person name="Matheny P.B."/>
            <person name="Labbe J."/>
            <person name="Martin F.M."/>
        </authorList>
    </citation>
    <scope>NUCLEOTIDE SEQUENCE</scope>
    <source>
        <strain evidence="1">BPL690</strain>
    </source>
</reference>
<keyword evidence="2" id="KW-1185">Reference proteome</keyword>
<dbReference type="Proteomes" id="UP001203297">
    <property type="component" value="Unassembled WGS sequence"/>
</dbReference>
<evidence type="ECO:0000313" key="1">
    <source>
        <dbReference type="EMBL" id="KAI0291498.1"/>
    </source>
</evidence>
<sequence>MPIPIVASGVYKIISASRHSNGVITLKDGIPRGDVVVQPPRDPLAPYQKWAVIDEFDGISTLKSRITKFENRTLSESKKPYAQNSVVNDIEVSATALLRVGSIISCNGQDPYIRSGALAVFSAYRIKPVNPDDPNNKLFTISLPERNPLTVWTIADNGTNILLLEYGKGKDKDKDTEGQHWMFEQVEDSE</sequence>
<protein>
    <submittedName>
        <fullName evidence="1">Uncharacterized protein</fullName>
    </submittedName>
</protein>
<accession>A0AAD4QJD0</accession>
<proteinExistence type="predicted"/>
<name>A0AAD4QJD0_9AGAM</name>
<comment type="caution">
    <text evidence="1">The sequence shown here is derived from an EMBL/GenBank/DDBJ whole genome shotgun (WGS) entry which is preliminary data.</text>
</comment>
<dbReference type="AlphaFoldDB" id="A0AAD4QJD0"/>